<dbReference type="Pfam" id="PF10551">
    <property type="entry name" value="MULE"/>
    <property type="match status" value="1"/>
</dbReference>
<feature type="domain" description="MULE transposase" evidence="1">
    <location>
        <begin position="97"/>
        <end position="184"/>
    </location>
</feature>
<proteinExistence type="predicted"/>
<reference evidence="2" key="1">
    <citation type="submission" date="2023-04" db="EMBL/GenBank/DDBJ databases">
        <authorList>
            <person name="Vijverberg K."/>
            <person name="Xiong W."/>
            <person name="Schranz E."/>
        </authorList>
    </citation>
    <scope>NUCLEOTIDE SEQUENCE</scope>
</reference>
<keyword evidence="3" id="KW-1185">Reference proteome</keyword>
<evidence type="ECO:0000313" key="3">
    <source>
        <dbReference type="Proteomes" id="UP001177003"/>
    </source>
</evidence>
<dbReference type="PANTHER" id="PTHR31973">
    <property type="entry name" value="POLYPROTEIN, PUTATIVE-RELATED"/>
    <property type="match status" value="1"/>
</dbReference>
<dbReference type="Proteomes" id="UP001177003">
    <property type="component" value="Chromosome 0"/>
</dbReference>
<gene>
    <name evidence="2" type="ORF">LSALG_LOCUS5364</name>
</gene>
<dbReference type="InterPro" id="IPR018289">
    <property type="entry name" value="MULE_transposase_dom"/>
</dbReference>
<sequence>MSVRKMKAKVSATFNINVSVGQCRNVKKFVLQEIEGSLIEHYGRLWSYGHEIMRTNLGSTVRLDVDIMPDSTTLFSKYYVCFKAVSDCWEEGCKPMIGLDGFFLKGIGRREVLASVGKDANNHVYPIAWAVIGVENKATWKWFIDGGLGTGITLLSDGHKGLLEEVKERCTEAEHRQCARHIVAYFAKRFTGQHFRKLFWRAVNVRRVMEKIKSVDTQAYDYLIEIDLTTWSKAFFQEGRECNYNIRKPR</sequence>
<protein>
    <recommendedName>
        <fullName evidence="1">MULE transposase domain-containing protein</fullName>
    </recommendedName>
</protein>
<dbReference type="EMBL" id="OX465086">
    <property type="protein sequence ID" value="CAI9264728.1"/>
    <property type="molecule type" value="Genomic_DNA"/>
</dbReference>
<evidence type="ECO:0000313" key="2">
    <source>
        <dbReference type="EMBL" id="CAI9264728.1"/>
    </source>
</evidence>
<dbReference type="AlphaFoldDB" id="A0AA35V9J9"/>
<organism evidence="2 3">
    <name type="scientific">Lactuca saligna</name>
    <name type="common">Willowleaf lettuce</name>
    <dbReference type="NCBI Taxonomy" id="75948"/>
    <lineage>
        <taxon>Eukaryota</taxon>
        <taxon>Viridiplantae</taxon>
        <taxon>Streptophyta</taxon>
        <taxon>Embryophyta</taxon>
        <taxon>Tracheophyta</taxon>
        <taxon>Spermatophyta</taxon>
        <taxon>Magnoliopsida</taxon>
        <taxon>eudicotyledons</taxon>
        <taxon>Gunneridae</taxon>
        <taxon>Pentapetalae</taxon>
        <taxon>asterids</taxon>
        <taxon>campanulids</taxon>
        <taxon>Asterales</taxon>
        <taxon>Asteraceae</taxon>
        <taxon>Cichorioideae</taxon>
        <taxon>Cichorieae</taxon>
        <taxon>Lactucinae</taxon>
        <taxon>Lactuca</taxon>
    </lineage>
</organism>
<dbReference type="PANTHER" id="PTHR31973:SF189">
    <property type="entry name" value="TRANSPOSASE, MUDR, PLANT, MULE TRANSPOSASE DOMAIN PROTEIN-RELATED"/>
    <property type="match status" value="1"/>
</dbReference>
<accession>A0AA35V9J9</accession>
<evidence type="ECO:0000259" key="1">
    <source>
        <dbReference type="Pfam" id="PF10551"/>
    </source>
</evidence>
<name>A0AA35V9J9_LACSI</name>